<dbReference type="SUPFAM" id="SSF53448">
    <property type="entry name" value="Nucleotide-diphospho-sugar transferases"/>
    <property type="match status" value="1"/>
</dbReference>
<dbReference type="Pfam" id="PF00535">
    <property type="entry name" value="Glycos_transf_2"/>
    <property type="match status" value="1"/>
</dbReference>
<accession>A0A2S7IGF5</accession>
<evidence type="ECO:0000313" key="2">
    <source>
        <dbReference type="EMBL" id="PQA54872.1"/>
    </source>
</evidence>
<evidence type="ECO:0000313" key="3">
    <source>
        <dbReference type="Proteomes" id="UP000239590"/>
    </source>
</evidence>
<dbReference type="InterPro" id="IPR029044">
    <property type="entry name" value="Nucleotide-diphossugar_trans"/>
</dbReference>
<dbReference type="Proteomes" id="UP000239590">
    <property type="component" value="Unassembled WGS sequence"/>
</dbReference>
<organism evidence="2 3">
    <name type="scientific">Siphonobacter curvatus</name>
    <dbReference type="NCBI Taxonomy" id="2094562"/>
    <lineage>
        <taxon>Bacteria</taxon>
        <taxon>Pseudomonadati</taxon>
        <taxon>Bacteroidota</taxon>
        <taxon>Cytophagia</taxon>
        <taxon>Cytophagales</taxon>
        <taxon>Cytophagaceae</taxon>
        <taxon>Siphonobacter</taxon>
    </lineage>
</organism>
<dbReference type="PANTHER" id="PTHR43685">
    <property type="entry name" value="GLYCOSYLTRANSFERASE"/>
    <property type="match status" value="1"/>
</dbReference>
<dbReference type="RefSeq" id="WP_104715200.1">
    <property type="nucleotide sequence ID" value="NZ_PTRA01000005.1"/>
</dbReference>
<proteinExistence type="predicted"/>
<comment type="caution">
    <text evidence="2">The sequence shown here is derived from an EMBL/GenBank/DDBJ whole genome shotgun (WGS) entry which is preliminary data.</text>
</comment>
<dbReference type="InterPro" id="IPR050834">
    <property type="entry name" value="Glycosyltransf_2"/>
</dbReference>
<dbReference type="InterPro" id="IPR001173">
    <property type="entry name" value="Glyco_trans_2-like"/>
</dbReference>
<dbReference type="PANTHER" id="PTHR43685:SF2">
    <property type="entry name" value="GLYCOSYLTRANSFERASE 2-LIKE DOMAIN-CONTAINING PROTEIN"/>
    <property type="match status" value="1"/>
</dbReference>
<dbReference type="AlphaFoldDB" id="A0A2S7IGF5"/>
<protein>
    <recommendedName>
        <fullName evidence="1">Glycosyltransferase 2-like domain-containing protein</fullName>
    </recommendedName>
</protein>
<reference evidence="3" key="1">
    <citation type="submission" date="2018-02" db="EMBL/GenBank/DDBJ databases">
        <title>Genome sequencing of Solimonas sp. HR-BB.</title>
        <authorList>
            <person name="Lee Y."/>
            <person name="Jeon C.O."/>
        </authorList>
    </citation>
    <scope>NUCLEOTIDE SEQUENCE [LARGE SCALE GENOMIC DNA]</scope>
    <source>
        <strain evidence="3">HR-U</strain>
    </source>
</reference>
<sequence length="627" mass="75265">MNIKKRFLLIAPWDYQLYAVIEKNLISLGYDVVVVHNNSYPFTYKNISQRTTNFFRKTFLKDRDYKNFLRHNFNQQTRLSLVKTYDHYDVTLVIRADFFPLELLLEARKRSDKFVSFHYDGISRNPEVLPKVHLFDRFYAFDKTDVVKYQKYGVQYVPNFYFDYPDDLPDIETKNKIYYISSFHPSRLQAIIDFHKFIIKKISPVQFDFVYNLYDEDKVPLYVKENFHCLHKVNPYEDQLVQIKNTEIILDFRIDEHQGLSFRIFDGLKLQKKVITTNATVVDEDFYHPNNFFILTEENKEELDDFLARPYVKIDEKIRSKYSFTNWLATITDYTHGQFHAATKPLISIIIPCYNNERVIIEAIQSAEKQTYKNVEIIVVDDGSTDQTFATVSEYIQGTNKNVKLYTKTNSGPAATRNYGFDQSKGQFIVFLDGDDKLHEEFVEEYFNAFIQHPNVNLVYSNAEYFEGKTGPWHIIDYNKDDLLISNSIPIFAMISAETFEKAGKFDENLPCLEDWELWIRVLAKNKNVYKIDKSLYYYRKRIEKNSLTDNIDFHAKSIIYYHYIYEKHIDLYREMHLDLPRLLDSYRANRQNHHAFLRYKRKYYSVWYRKLFYKLFKPDLYREIFH</sequence>
<name>A0A2S7IGF5_9BACT</name>
<keyword evidence="3" id="KW-1185">Reference proteome</keyword>
<feature type="domain" description="Glycosyltransferase 2-like" evidence="1">
    <location>
        <begin position="348"/>
        <end position="478"/>
    </location>
</feature>
<gene>
    <name evidence="2" type="ORF">C5O19_20150</name>
</gene>
<dbReference type="EMBL" id="PTRA01000005">
    <property type="protein sequence ID" value="PQA54872.1"/>
    <property type="molecule type" value="Genomic_DNA"/>
</dbReference>
<dbReference type="OrthoDB" id="6307329at2"/>
<evidence type="ECO:0000259" key="1">
    <source>
        <dbReference type="Pfam" id="PF00535"/>
    </source>
</evidence>
<dbReference type="Gene3D" id="3.90.550.10">
    <property type="entry name" value="Spore Coat Polysaccharide Biosynthesis Protein SpsA, Chain A"/>
    <property type="match status" value="1"/>
</dbReference>